<dbReference type="PROSITE" id="PS50887">
    <property type="entry name" value="GGDEF"/>
    <property type="match status" value="1"/>
</dbReference>
<dbReference type="SUPFAM" id="SSF55073">
    <property type="entry name" value="Nucleotide cyclase"/>
    <property type="match status" value="1"/>
</dbReference>
<evidence type="ECO:0000313" key="4">
    <source>
        <dbReference type="EMBL" id="MDB1125758.1"/>
    </source>
</evidence>
<evidence type="ECO:0000313" key="5">
    <source>
        <dbReference type="Proteomes" id="UP001210678"/>
    </source>
</evidence>
<dbReference type="NCBIfam" id="TIGR00254">
    <property type="entry name" value="GGDEF"/>
    <property type="match status" value="1"/>
</dbReference>
<dbReference type="RefSeq" id="WP_272139754.1">
    <property type="nucleotide sequence ID" value="NZ_JAQLOI010000003.1"/>
</dbReference>
<dbReference type="InterPro" id="IPR000160">
    <property type="entry name" value="GGDEF_dom"/>
</dbReference>
<evidence type="ECO:0000256" key="2">
    <source>
        <dbReference type="ARBA" id="ARBA00034247"/>
    </source>
</evidence>
<protein>
    <recommendedName>
        <fullName evidence="1">diguanylate cyclase</fullName>
        <ecNumber evidence="1">2.7.7.65</ecNumber>
    </recommendedName>
</protein>
<dbReference type="Pfam" id="PF00990">
    <property type="entry name" value="GGDEF"/>
    <property type="match status" value="1"/>
</dbReference>
<sequence>MTRTNLTNGYVILFGSDISDLKNTQSHLEKANLRVEALAITDQLTGINNRRSMDTVSEHEIKRARRYKQPLSVLMLDLDHFKLVNDSYGHNAGDFILREFAYLCTQQLRETDFIFRVGGEEFTILLPMTDIATAYTIGERIRLFTESHIFYFKELNQKIDISVSIGISCFSDTSPSFKELMTQADKALYKAKQNGRNQVCAYSNSEST</sequence>
<accession>A0ABT4YXQ1</accession>
<dbReference type="Proteomes" id="UP001210678">
    <property type="component" value="Unassembled WGS sequence"/>
</dbReference>
<keyword evidence="5" id="KW-1185">Reference proteome</keyword>
<dbReference type="InterPro" id="IPR050469">
    <property type="entry name" value="Diguanylate_Cyclase"/>
</dbReference>
<name>A0ABT4YXQ1_9VIBR</name>
<dbReference type="Gene3D" id="3.30.70.270">
    <property type="match status" value="1"/>
</dbReference>
<dbReference type="InterPro" id="IPR029787">
    <property type="entry name" value="Nucleotide_cyclase"/>
</dbReference>
<evidence type="ECO:0000256" key="1">
    <source>
        <dbReference type="ARBA" id="ARBA00012528"/>
    </source>
</evidence>
<dbReference type="PANTHER" id="PTHR45138">
    <property type="entry name" value="REGULATORY COMPONENTS OF SENSORY TRANSDUCTION SYSTEM"/>
    <property type="match status" value="1"/>
</dbReference>
<comment type="catalytic activity">
    <reaction evidence="2">
        <text>2 GTP = 3',3'-c-di-GMP + 2 diphosphate</text>
        <dbReference type="Rhea" id="RHEA:24898"/>
        <dbReference type="ChEBI" id="CHEBI:33019"/>
        <dbReference type="ChEBI" id="CHEBI:37565"/>
        <dbReference type="ChEBI" id="CHEBI:58805"/>
        <dbReference type="EC" id="2.7.7.65"/>
    </reaction>
</comment>
<evidence type="ECO:0000259" key="3">
    <source>
        <dbReference type="PROSITE" id="PS50887"/>
    </source>
</evidence>
<feature type="domain" description="GGDEF" evidence="3">
    <location>
        <begin position="69"/>
        <end position="204"/>
    </location>
</feature>
<dbReference type="EC" id="2.7.7.65" evidence="1"/>
<proteinExistence type="predicted"/>
<comment type="caution">
    <text evidence="4">The sequence shown here is derived from an EMBL/GenBank/DDBJ whole genome shotgun (WGS) entry which is preliminary data.</text>
</comment>
<reference evidence="4 5" key="1">
    <citation type="submission" date="2023-01" db="EMBL/GenBank/DDBJ databases">
        <title>Vibrio sp. KJ40-1 sp.nov, isolated from marine algae.</title>
        <authorList>
            <person name="Butt M."/>
            <person name="Kim J.M.J."/>
            <person name="Jeon C.O.C."/>
        </authorList>
    </citation>
    <scope>NUCLEOTIDE SEQUENCE [LARGE SCALE GENOMIC DNA]</scope>
    <source>
        <strain evidence="4 5">KJ40-1</strain>
    </source>
</reference>
<organism evidence="4 5">
    <name type="scientific">Vibrio algarum</name>
    <dbReference type="NCBI Taxonomy" id="3020714"/>
    <lineage>
        <taxon>Bacteria</taxon>
        <taxon>Pseudomonadati</taxon>
        <taxon>Pseudomonadota</taxon>
        <taxon>Gammaproteobacteria</taxon>
        <taxon>Vibrionales</taxon>
        <taxon>Vibrionaceae</taxon>
        <taxon>Vibrio</taxon>
    </lineage>
</organism>
<dbReference type="SMART" id="SM00267">
    <property type="entry name" value="GGDEF"/>
    <property type="match status" value="1"/>
</dbReference>
<dbReference type="InterPro" id="IPR043128">
    <property type="entry name" value="Rev_trsase/Diguanyl_cyclase"/>
</dbReference>
<dbReference type="EMBL" id="JAQLOI010000003">
    <property type="protein sequence ID" value="MDB1125758.1"/>
    <property type="molecule type" value="Genomic_DNA"/>
</dbReference>
<gene>
    <name evidence="4" type="ORF">PGX00_19680</name>
</gene>
<dbReference type="CDD" id="cd01949">
    <property type="entry name" value="GGDEF"/>
    <property type="match status" value="1"/>
</dbReference>
<dbReference type="PANTHER" id="PTHR45138:SF9">
    <property type="entry name" value="DIGUANYLATE CYCLASE DGCM-RELATED"/>
    <property type="match status" value="1"/>
</dbReference>